<comment type="caution">
    <text evidence="1">The sequence shown here is derived from an EMBL/GenBank/DDBJ whole genome shotgun (WGS) entry which is preliminary data.</text>
</comment>
<reference evidence="1 2" key="1">
    <citation type="submission" date="2018-03" db="EMBL/GenBank/DDBJ databases">
        <title>Genomic Encyclopedia of Archaeal and Bacterial Type Strains, Phase II (KMG-II): from individual species to whole genera.</title>
        <authorList>
            <person name="Goeker M."/>
        </authorList>
    </citation>
    <scope>NUCLEOTIDE SEQUENCE [LARGE SCALE GENOMIC DNA]</scope>
    <source>
        <strain evidence="1 2">DSM 43146</strain>
    </source>
</reference>
<proteinExistence type="predicted"/>
<evidence type="ECO:0000313" key="2">
    <source>
        <dbReference type="Proteomes" id="UP000239415"/>
    </source>
</evidence>
<protein>
    <submittedName>
        <fullName evidence="1">Uncharacterized protein</fullName>
    </submittedName>
</protein>
<dbReference type="OrthoDB" id="4217113at2"/>
<dbReference type="EMBL" id="PVMZ01000003">
    <property type="protein sequence ID" value="PRX23682.1"/>
    <property type="molecule type" value="Genomic_DNA"/>
</dbReference>
<dbReference type="AlphaFoldDB" id="A0A2T0KJH5"/>
<dbReference type="Proteomes" id="UP000239415">
    <property type="component" value="Unassembled WGS sequence"/>
</dbReference>
<gene>
    <name evidence="1" type="ORF">CLV67_103431</name>
</gene>
<dbReference type="RefSeq" id="WP_106316848.1">
    <property type="nucleotide sequence ID" value="NZ_BOMO01000042.1"/>
</dbReference>
<name>A0A2T0KJH5_9ACTN</name>
<organism evidence="1 2">
    <name type="scientific">Actinoplanes italicus</name>
    <dbReference type="NCBI Taxonomy" id="113567"/>
    <lineage>
        <taxon>Bacteria</taxon>
        <taxon>Bacillati</taxon>
        <taxon>Actinomycetota</taxon>
        <taxon>Actinomycetes</taxon>
        <taxon>Micromonosporales</taxon>
        <taxon>Micromonosporaceae</taxon>
        <taxon>Actinoplanes</taxon>
    </lineage>
</organism>
<keyword evidence="2" id="KW-1185">Reference proteome</keyword>
<evidence type="ECO:0000313" key="1">
    <source>
        <dbReference type="EMBL" id="PRX23682.1"/>
    </source>
</evidence>
<accession>A0A2T0KJH5</accession>
<sequence>MSDLALAGVAYAEANWGRWVARCPRPLCTNALALDPGQNLFVCTGLGGCGIDAPVIWPADPQAIEAILEMRPVGRTRNWLPGETLEDLLAENAAHGCLTPEILALAGLAGERPVLLATLDGRAVGGILHQQLVAAGRREIGA</sequence>